<dbReference type="PANTHER" id="PTHR23426:SF65">
    <property type="entry name" value="FERREDOXIN-2, MITOCHONDRIAL"/>
    <property type="match status" value="1"/>
</dbReference>
<keyword evidence="10" id="KW-1185">Reference proteome</keyword>
<keyword evidence="3" id="KW-0479">Metal-binding</keyword>
<dbReference type="EMBL" id="CADIJZ010000021">
    <property type="protein sequence ID" value="CAB3722100.1"/>
    <property type="molecule type" value="Genomic_DNA"/>
</dbReference>
<dbReference type="Gene3D" id="3.10.20.30">
    <property type="match status" value="1"/>
</dbReference>
<dbReference type="RefSeq" id="WP_102634556.1">
    <property type="nucleotide sequence ID" value="NZ_CADIJZ010000021.1"/>
</dbReference>
<keyword evidence="4" id="KW-0408">Iron</keyword>
<evidence type="ECO:0000256" key="4">
    <source>
        <dbReference type="ARBA" id="ARBA00023004"/>
    </source>
</evidence>
<dbReference type="GO" id="GO:0051537">
    <property type="term" value="F:2 iron, 2 sulfur cluster binding"/>
    <property type="evidence" value="ECO:0007669"/>
    <property type="project" value="UniProtKB-KW"/>
</dbReference>
<dbReference type="Proteomes" id="UP000235659">
    <property type="component" value="Unassembled WGS sequence"/>
</dbReference>
<dbReference type="Pfam" id="PF00111">
    <property type="entry name" value="Fer2"/>
    <property type="match status" value="1"/>
</dbReference>
<evidence type="ECO:0000256" key="2">
    <source>
        <dbReference type="ARBA" id="ARBA00022714"/>
    </source>
</evidence>
<evidence type="ECO:0000259" key="7">
    <source>
        <dbReference type="PROSITE" id="PS51085"/>
    </source>
</evidence>
<dbReference type="PANTHER" id="PTHR23426">
    <property type="entry name" value="FERREDOXIN/ADRENODOXIN"/>
    <property type="match status" value="1"/>
</dbReference>
<proteinExistence type="inferred from homology"/>
<comment type="similarity">
    <text evidence="1">Belongs to the adrenodoxin/putidaredoxin family.</text>
</comment>
<evidence type="ECO:0000256" key="3">
    <source>
        <dbReference type="ARBA" id="ARBA00022723"/>
    </source>
</evidence>
<evidence type="ECO:0000313" key="10">
    <source>
        <dbReference type="Proteomes" id="UP000235659"/>
    </source>
</evidence>
<dbReference type="SUPFAM" id="SSF54292">
    <property type="entry name" value="2Fe-2S ferredoxin-like"/>
    <property type="match status" value="1"/>
</dbReference>
<dbReference type="GO" id="GO:0005829">
    <property type="term" value="C:cytosol"/>
    <property type="evidence" value="ECO:0007669"/>
    <property type="project" value="TreeGrafter"/>
</dbReference>
<dbReference type="Proteomes" id="UP000494205">
    <property type="component" value="Unassembled WGS sequence"/>
</dbReference>
<dbReference type="GO" id="GO:0009055">
    <property type="term" value="F:electron transfer activity"/>
    <property type="evidence" value="ECO:0007669"/>
    <property type="project" value="TreeGrafter"/>
</dbReference>
<dbReference type="PRINTS" id="PR00355">
    <property type="entry name" value="ADRENODOXIN"/>
</dbReference>
<dbReference type="GO" id="GO:0140647">
    <property type="term" value="P:P450-containing electron transport chain"/>
    <property type="evidence" value="ECO:0007669"/>
    <property type="project" value="InterPro"/>
</dbReference>
<sequence>MPIIRFIQPDGTETAASANVGESVMQTAVSNQVAGILGDCGGSCSCATCHAYVDDAWVSHMPPAESYETDMLTCAMDVQENSRLTCQINVTPELDGLVIRLPSTS</sequence>
<protein>
    <submittedName>
        <fullName evidence="9">(2Fe-2S)-binding protein</fullName>
    </submittedName>
    <submittedName>
        <fullName evidence="8">Ferredoxin-6</fullName>
    </submittedName>
</protein>
<dbReference type="InterPro" id="IPR001041">
    <property type="entry name" value="2Fe-2S_ferredoxin-type"/>
</dbReference>
<dbReference type="AlphaFoldDB" id="A0A2N7WEW8"/>
<organism evidence="8 11">
    <name type="scientific">Paraburkholderia rhynchosiae</name>
    <dbReference type="NCBI Taxonomy" id="487049"/>
    <lineage>
        <taxon>Bacteria</taxon>
        <taxon>Pseudomonadati</taxon>
        <taxon>Pseudomonadota</taxon>
        <taxon>Betaproteobacteria</taxon>
        <taxon>Burkholderiales</taxon>
        <taxon>Burkholderiaceae</taxon>
        <taxon>Paraburkholderia</taxon>
    </lineage>
</organism>
<dbReference type="EMBL" id="PNXY01000019">
    <property type="protein sequence ID" value="PMS27927.1"/>
    <property type="molecule type" value="Genomic_DNA"/>
</dbReference>
<dbReference type="PROSITE" id="PS51085">
    <property type="entry name" value="2FE2S_FER_2"/>
    <property type="match status" value="1"/>
</dbReference>
<evidence type="ECO:0000313" key="8">
    <source>
        <dbReference type="EMBL" id="CAB3722100.1"/>
    </source>
</evidence>
<feature type="domain" description="2Fe-2S ferredoxin-type" evidence="7">
    <location>
        <begin position="2"/>
        <end position="105"/>
    </location>
</feature>
<dbReference type="GO" id="GO:0046872">
    <property type="term" value="F:metal ion binding"/>
    <property type="evidence" value="ECO:0007669"/>
    <property type="project" value="UniProtKB-KW"/>
</dbReference>
<evidence type="ECO:0000313" key="9">
    <source>
        <dbReference type="EMBL" id="PMS27927.1"/>
    </source>
</evidence>
<evidence type="ECO:0000256" key="1">
    <source>
        <dbReference type="ARBA" id="ARBA00010914"/>
    </source>
</evidence>
<evidence type="ECO:0000313" key="11">
    <source>
        <dbReference type="Proteomes" id="UP000494205"/>
    </source>
</evidence>
<dbReference type="InterPro" id="IPR018298">
    <property type="entry name" value="Adrenodoxin_Fe-S_BS"/>
</dbReference>
<dbReference type="CDD" id="cd00207">
    <property type="entry name" value="fer2"/>
    <property type="match status" value="1"/>
</dbReference>
<gene>
    <name evidence="8" type="primary">fdxE</name>
    <name evidence="9" type="ORF">C0Z16_23965</name>
    <name evidence="8" type="ORF">LMG27174_05057</name>
</gene>
<evidence type="ECO:0000256" key="5">
    <source>
        <dbReference type="ARBA" id="ARBA00023014"/>
    </source>
</evidence>
<keyword evidence="2" id="KW-0001">2Fe-2S</keyword>
<accession>A0A2N7WEW8</accession>
<keyword evidence="5" id="KW-0411">Iron-sulfur</keyword>
<reference evidence="9 10" key="1">
    <citation type="submission" date="2018-01" db="EMBL/GenBank/DDBJ databases">
        <title>Whole genome analyses suggest that Burkholderia sensu lato contains two further novel genera in the rhizoxinica-symbiotica group Mycetohabitans gen. nov., and Trinickia gen. nov.: implications for the evolution of diazotrophy and nodulation in the Burkholderiaceae.</title>
        <authorList>
            <person name="Estrada-de los Santos P."/>
            <person name="Palmer M."/>
            <person name="Chavez-Ramirez B."/>
            <person name="Beukes C."/>
            <person name="Steenkamp E.T."/>
            <person name="Hirsch A.M."/>
            <person name="Manyaka P."/>
            <person name="Maluk M."/>
            <person name="Lafos M."/>
            <person name="Crook M."/>
            <person name="Gross E."/>
            <person name="Simon M.F."/>
            <person name="Bueno dos Reis Junior F."/>
            <person name="Poole P.S."/>
            <person name="Venter S.N."/>
            <person name="James E.K."/>
        </authorList>
    </citation>
    <scope>NUCLEOTIDE SEQUENCE [LARGE SCALE GENOMIC DNA]</scope>
    <source>
        <strain evidence="9 10">WSM 3937</strain>
    </source>
</reference>
<dbReference type="PROSITE" id="PS00814">
    <property type="entry name" value="ADX"/>
    <property type="match status" value="1"/>
</dbReference>
<dbReference type="InterPro" id="IPR001055">
    <property type="entry name" value="Adrenodoxin-like"/>
</dbReference>
<comment type="cofactor">
    <cofactor evidence="6">
        <name>[2Fe-2S] cluster</name>
        <dbReference type="ChEBI" id="CHEBI:190135"/>
    </cofactor>
</comment>
<evidence type="ECO:0000256" key="6">
    <source>
        <dbReference type="ARBA" id="ARBA00034078"/>
    </source>
</evidence>
<dbReference type="InterPro" id="IPR012675">
    <property type="entry name" value="Beta-grasp_dom_sf"/>
</dbReference>
<dbReference type="OrthoDB" id="9799640at2"/>
<name>A0A2N7WEW8_9BURK</name>
<reference evidence="8 11" key="2">
    <citation type="submission" date="2020-04" db="EMBL/GenBank/DDBJ databases">
        <authorList>
            <person name="De Canck E."/>
        </authorList>
    </citation>
    <scope>NUCLEOTIDE SEQUENCE [LARGE SCALE GENOMIC DNA]</scope>
    <source>
        <strain evidence="8 11">LMG 27174</strain>
    </source>
</reference>
<dbReference type="InterPro" id="IPR036010">
    <property type="entry name" value="2Fe-2S_ferredoxin-like_sf"/>
</dbReference>